<dbReference type="PANTHER" id="PTHR11575:SF24">
    <property type="entry name" value="5'-NUCLEOTIDASE"/>
    <property type="match status" value="1"/>
</dbReference>
<dbReference type="InterPro" id="IPR004843">
    <property type="entry name" value="Calcineurin-like_PHP"/>
</dbReference>
<feature type="chain" id="PRO_5004659399" description="Apyrase" evidence="11">
    <location>
        <begin position="29"/>
        <end position="629"/>
    </location>
</feature>
<feature type="domain" description="5'-Nucleotidase C-terminal" evidence="14">
    <location>
        <begin position="362"/>
        <end position="533"/>
    </location>
</feature>
<dbReference type="Pfam" id="PF00149">
    <property type="entry name" value="Metallophos"/>
    <property type="match status" value="1"/>
</dbReference>
<evidence type="ECO:0000259" key="13">
    <source>
        <dbReference type="Pfam" id="PF00149"/>
    </source>
</evidence>
<evidence type="ECO:0000313" key="15">
    <source>
        <dbReference type="EMBL" id="JAB58132.1"/>
    </source>
</evidence>
<evidence type="ECO:0000256" key="4">
    <source>
        <dbReference type="ARBA" id="ARBA00012643"/>
    </source>
</evidence>
<proteinExistence type="evidence at transcript level"/>
<evidence type="ECO:0000256" key="9">
    <source>
        <dbReference type="ARBA" id="ARBA00023180"/>
    </source>
</evidence>
<protein>
    <recommendedName>
        <fullName evidence="10">Apyrase</fullName>
        <ecNumber evidence="4">3.1.3.5</ecNumber>
    </recommendedName>
</protein>
<dbReference type="EC" id="3.1.3.5" evidence="4"/>
<accession>U5EKN3</accession>
<dbReference type="InterPro" id="IPR006146">
    <property type="entry name" value="5'-Nucleotdase_CS"/>
</dbReference>
<reference evidence="15" key="1">
    <citation type="journal article" date="2014" name="Insect Biochem. Mol. Biol.">
        <title>An insight into the sialome of the frog biting fly, Corethrella appendiculata.</title>
        <authorList>
            <person name="Ribeiro J.M.C."/>
            <person name="Chagas A.C."/>
            <person name="Pham V.M."/>
            <person name="Lounibos L.P."/>
            <person name="Calvo E."/>
        </authorList>
    </citation>
    <scope>NUCLEOTIDE SEQUENCE</scope>
    <source>
        <tissue evidence="15">Salivary glands</tissue>
    </source>
</reference>
<comment type="catalytic activity">
    <reaction evidence="1">
        <text>a ribonucleoside 5'-phosphate + H2O = a ribonucleoside + phosphate</text>
        <dbReference type="Rhea" id="RHEA:12484"/>
        <dbReference type="ChEBI" id="CHEBI:15377"/>
        <dbReference type="ChEBI" id="CHEBI:18254"/>
        <dbReference type="ChEBI" id="CHEBI:43474"/>
        <dbReference type="ChEBI" id="CHEBI:58043"/>
        <dbReference type="EC" id="3.1.3.5"/>
    </reaction>
</comment>
<name>U5EKN3_9DIPT</name>
<sequence length="629" mass="69849">MITKYKRLINEFILTILILTQLLSCVNTATTISKSILKDDNFELIILHNNDMHARFEQTGVYGNDCLPQDVASNKCYGGFARTAHEVRLYRDQAEQPNGVPVLYLNAGDTYTGTPWFTIFKDNISASFLNILQPDAISLGNHEFDEGVSGLVPFLNEVKFPVLVTNLNLTNTPEMQHTNSLQRSQIFIKNGVRIGVIGYLTPETKYLAKPNTVEYIDEIVAINKEAEELKRQGVNILIALGHSGLARDKEIAENCPDIDLIIGGHSHTFLYSGEKPSTEPIEGPYPVIVKNKQNGKNILVVQAYCYTKYLGFLHVKFDSEGNLISHNGNPILLNGTVPEDSDVLKLLDVYRPNITEFEQTIIGSTSVFLDARECRHQECNIGNMIADSMVHTYSSNDYHGDFATDASIAFIQGGGIRTSIEVGNITKKDLIGVLPFGNKITLIEVNGTIIKNMLERSVERYDGQSPWGEFLQMAGVQVVYKLDNPSGYRVKSVKVLCAECSMPSYSALNPEKKYKVLLSKFIFEGGDGYNMFSPSDEVKELIYTEYDITEAYLLKMSPVYPAIQWRITMEGEPPIQTTTSSEATTASSVVTTTSDESNPTTTTKDPNSATSIRASILALVLGIFVFNRI</sequence>
<comment type="similarity">
    <text evidence="3 11">Belongs to the 5'-nucleotidase family.</text>
</comment>
<evidence type="ECO:0000256" key="3">
    <source>
        <dbReference type="ARBA" id="ARBA00006654"/>
    </source>
</evidence>
<dbReference type="GO" id="GO:0000166">
    <property type="term" value="F:nucleotide binding"/>
    <property type="evidence" value="ECO:0007669"/>
    <property type="project" value="UniProtKB-KW"/>
</dbReference>
<dbReference type="GO" id="GO:0005886">
    <property type="term" value="C:plasma membrane"/>
    <property type="evidence" value="ECO:0007669"/>
    <property type="project" value="TreeGrafter"/>
</dbReference>
<dbReference type="PANTHER" id="PTHR11575">
    <property type="entry name" value="5'-NUCLEOTIDASE-RELATED"/>
    <property type="match status" value="1"/>
</dbReference>
<keyword evidence="8 11" id="KW-0378">Hydrolase</keyword>
<dbReference type="InterPro" id="IPR036907">
    <property type="entry name" value="5'-Nucleotdase_C_sf"/>
</dbReference>
<evidence type="ECO:0000256" key="2">
    <source>
        <dbReference type="ARBA" id="ARBA00001968"/>
    </source>
</evidence>
<comment type="cofactor">
    <cofactor evidence="2">
        <name>a divalent metal cation</name>
        <dbReference type="ChEBI" id="CHEBI:60240"/>
    </cofactor>
</comment>
<dbReference type="InterPro" id="IPR008334">
    <property type="entry name" value="5'-Nucleotdase_C"/>
</dbReference>
<dbReference type="InterPro" id="IPR006179">
    <property type="entry name" value="5_nucleotidase/apyrase"/>
</dbReference>
<evidence type="ECO:0000256" key="5">
    <source>
        <dbReference type="ARBA" id="ARBA00022723"/>
    </source>
</evidence>
<dbReference type="Pfam" id="PF02872">
    <property type="entry name" value="5_nucleotid_C"/>
    <property type="match status" value="1"/>
</dbReference>
<feature type="signal peptide" evidence="11">
    <location>
        <begin position="1"/>
        <end position="28"/>
    </location>
</feature>
<keyword evidence="9" id="KW-0325">Glycoprotein</keyword>
<dbReference type="PROSITE" id="PS00786">
    <property type="entry name" value="5_NUCLEOTIDASE_2"/>
    <property type="match status" value="1"/>
</dbReference>
<dbReference type="FunFam" id="3.60.21.10:FF:000020">
    <property type="entry name" value="NT5E isoform 4"/>
    <property type="match status" value="1"/>
</dbReference>
<dbReference type="PRINTS" id="PR01607">
    <property type="entry name" value="APYRASEFAMLY"/>
</dbReference>
<evidence type="ECO:0000256" key="6">
    <source>
        <dbReference type="ARBA" id="ARBA00022729"/>
    </source>
</evidence>
<dbReference type="Gene3D" id="3.60.21.10">
    <property type="match status" value="1"/>
</dbReference>
<evidence type="ECO:0000256" key="10">
    <source>
        <dbReference type="ARBA" id="ARBA00074431"/>
    </source>
</evidence>
<dbReference type="EMBL" id="GANO01001739">
    <property type="protein sequence ID" value="JAB58132.1"/>
    <property type="molecule type" value="mRNA"/>
</dbReference>
<organism evidence="15">
    <name type="scientific">Corethrella appendiculata</name>
    <dbReference type="NCBI Taxonomy" id="1370023"/>
    <lineage>
        <taxon>Eukaryota</taxon>
        <taxon>Metazoa</taxon>
        <taxon>Ecdysozoa</taxon>
        <taxon>Arthropoda</taxon>
        <taxon>Hexapoda</taxon>
        <taxon>Insecta</taxon>
        <taxon>Pterygota</taxon>
        <taxon>Neoptera</taxon>
        <taxon>Endopterygota</taxon>
        <taxon>Diptera</taxon>
        <taxon>Nematocera</taxon>
        <taxon>Culicoidea</taxon>
        <taxon>Chaoboridae</taxon>
        <taxon>Corethrella</taxon>
    </lineage>
</organism>
<keyword evidence="6 11" id="KW-0732">Signal</keyword>
<dbReference type="CDD" id="cd07409">
    <property type="entry name" value="MPP_CD73_N"/>
    <property type="match status" value="1"/>
</dbReference>
<dbReference type="GO" id="GO:0046872">
    <property type="term" value="F:metal ion binding"/>
    <property type="evidence" value="ECO:0007669"/>
    <property type="project" value="UniProtKB-KW"/>
</dbReference>
<dbReference type="GO" id="GO:0006196">
    <property type="term" value="P:AMP catabolic process"/>
    <property type="evidence" value="ECO:0007669"/>
    <property type="project" value="TreeGrafter"/>
</dbReference>
<dbReference type="GO" id="GO:0008253">
    <property type="term" value="F:5'-nucleotidase activity"/>
    <property type="evidence" value="ECO:0007669"/>
    <property type="project" value="UniProtKB-EC"/>
</dbReference>
<dbReference type="FunFam" id="3.90.780.10:FF:000001">
    <property type="entry name" value="NT5E isoform 3"/>
    <property type="match status" value="1"/>
</dbReference>
<evidence type="ECO:0000256" key="1">
    <source>
        <dbReference type="ARBA" id="ARBA00000815"/>
    </source>
</evidence>
<evidence type="ECO:0000256" key="8">
    <source>
        <dbReference type="ARBA" id="ARBA00022801"/>
    </source>
</evidence>
<evidence type="ECO:0000256" key="11">
    <source>
        <dbReference type="RuleBase" id="RU362119"/>
    </source>
</evidence>
<dbReference type="InterPro" id="IPR029052">
    <property type="entry name" value="Metallo-depent_PP-like"/>
</dbReference>
<keyword evidence="5" id="KW-0479">Metal-binding</keyword>
<keyword evidence="7 11" id="KW-0547">Nucleotide-binding</keyword>
<dbReference type="Gene3D" id="3.90.780.10">
    <property type="entry name" value="5'-Nucleotidase, C-terminal domain"/>
    <property type="match status" value="1"/>
</dbReference>
<dbReference type="SUPFAM" id="SSF56300">
    <property type="entry name" value="Metallo-dependent phosphatases"/>
    <property type="match status" value="1"/>
</dbReference>
<feature type="region of interest" description="Disordered" evidence="12">
    <location>
        <begin position="574"/>
        <end position="607"/>
    </location>
</feature>
<dbReference type="AlphaFoldDB" id="U5EKN3"/>
<dbReference type="SUPFAM" id="SSF55816">
    <property type="entry name" value="5'-nucleotidase (syn. UDP-sugar hydrolase), C-terminal domain"/>
    <property type="match status" value="1"/>
</dbReference>
<feature type="compositionally biased region" description="Low complexity" evidence="12">
    <location>
        <begin position="577"/>
        <end position="603"/>
    </location>
</feature>
<feature type="domain" description="Calcineurin-like phosphoesterase" evidence="13">
    <location>
        <begin position="46"/>
        <end position="268"/>
    </location>
</feature>
<evidence type="ECO:0000256" key="12">
    <source>
        <dbReference type="SAM" id="MobiDB-lite"/>
    </source>
</evidence>
<evidence type="ECO:0000256" key="7">
    <source>
        <dbReference type="ARBA" id="ARBA00022741"/>
    </source>
</evidence>
<evidence type="ECO:0000259" key="14">
    <source>
        <dbReference type="Pfam" id="PF02872"/>
    </source>
</evidence>